<protein>
    <submittedName>
        <fullName evidence="1">Uncharacterized protein</fullName>
    </submittedName>
</protein>
<dbReference type="Proteomes" id="UP000322214">
    <property type="component" value="Chromosome"/>
</dbReference>
<gene>
    <name evidence="1" type="ORF">MFFC18_20840</name>
</gene>
<accession>A0A5B9P7B9</accession>
<dbReference type="EMBL" id="CP042912">
    <property type="protein sequence ID" value="QEG22208.1"/>
    <property type="molecule type" value="Genomic_DNA"/>
</dbReference>
<dbReference type="AlphaFoldDB" id="A0A5B9P7B9"/>
<proteinExistence type="predicted"/>
<name>A0A5B9P7B9_9BACT</name>
<sequence>MSFTFTKLNKMVTAAGTGMYLPMSPRVELAIDMQKLQC</sequence>
<organism evidence="1 2">
    <name type="scientific">Mariniblastus fucicola</name>
    <dbReference type="NCBI Taxonomy" id="980251"/>
    <lineage>
        <taxon>Bacteria</taxon>
        <taxon>Pseudomonadati</taxon>
        <taxon>Planctomycetota</taxon>
        <taxon>Planctomycetia</taxon>
        <taxon>Pirellulales</taxon>
        <taxon>Pirellulaceae</taxon>
        <taxon>Mariniblastus</taxon>
    </lineage>
</organism>
<keyword evidence="2" id="KW-1185">Reference proteome</keyword>
<dbReference type="KEGG" id="mff:MFFC18_20840"/>
<evidence type="ECO:0000313" key="1">
    <source>
        <dbReference type="EMBL" id="QEG22208.1"/>
    </source>
</evidence>
<reference evidence="1 2" key="1">
    <citation type="submission" date="2019-08" db="EMBL/GenBank/DDBJ databases">
        <title>Deep-cultivation of Planctomycetes and their phenomic and genomic characterization uncovers novel biology.</title>
        <authorList>
            <person name="Wiegand S."/>
            <person name="Jogler M."/>
            <person name="Boedeker C."/>
            <person name="Pinto D."/>
            <person name="Vollmers J."/>
            <person name="Rivas-Marin E."/>
            <person name="Kohn T."/>
            <person name="Peeters S.H."/>
            <person name="Heuer A."/>
            <person name="Rast P."/>
            <person name="Oberbeckmann S."/>
            <person name="Bunk B."/>
            <person name="Jeske O."/>
            <person name="Meyerdierks A."/>
            <person name="Storesund J.E."/>
            <person name="Kallscheuer N."/>
            <person name="Luecker S."/>
            <person name="Lage O.M."/>
            <person name="Pohl T."/>
            <person name="Merkel B.J."/>
            <person name="Hornburger P."/>
            <person name="Mueller R.-W."/>
            <person name="Bruemmer F."/>
            <person name="Labrenz M."/>
            <person name="Spormann A.M."/>
            <person name="Op den Camp H."/>
            <person name="Overmann J."/>
            <person name="Amann R."/>
            <person name="Jetten M.S.M."/>
            <person name="Mascher T."/>
            <person name="Medema M.H."/>
            <person name="Devos D.P."/>
            <person name="Kaster A.-K."/>
            <person name="Ovreas L."/>
            <person name="Rohde M."/>
            <person name="Galperin M.Y."/>
            <person name="Jogler C."/>
        </authorList>
    </citation>
    <scope>NUCLEOTIDE SEQUENCE [LARGE SCALE GENOMIC DNA]</scope>
    <source>
        <strain evidence="1 2">FC18</strain>
    </source>
</reference>
<evidence type="ECO:0000313" key="2">
    <source>
        <dbReference type="Proteomes" id="UP000322214"/>
    </source>
</evidence>